<keyword evidence="3" id="KW-1185">Reference proteome</keyword>
<protein>
    <recommendedName>
        <fullName evidence="4">DUF3995 domain-containing protein</fullName>
    </recommendedName>
</protein>
<keyword evidence="1" id="KW-0472">Membrane</keyword>
<gene>
    <name evidence="2" type="ORF">ABID47_003119</name>
</gene>
<evidence type="ECO:0000313" key="2">
    <source>
        <dbReference type="EMBL" id="MET3546503.1"/>
    </source>
</evidence>
<accession>A0ABV2F429</accession>
<evidence type="ECO:0008006" key="4">
    <source>
        <dbReference type="Google" id="ProtNLM"/>
    </source>
</evidence>
<feature type="transmembrane region" description="Helical" evidence="1">
    <location>
        <begin position="90"/>
        <end position="111"/>
    </location>
</feature>
<keyword evidence="1" id="KW-1133">Transmembrane helix</keyword>
<dbReference type="Proteomes" id="UP001549098">
    <property type="component" value="Unassembled WGS sequence"/>
</dbReference>
<proteinExistence type="predicted"/>
<evidence type="ECO:0000313" key="3">
    <source>
        <dbReference type="Proteomes" id="UP001549098"/>
    </source>
</evidence>
<feature type="transmembrane region" description="Helical" evidence="1">
    <location>
        <begin position="18"/>
        <end position="40"/>
    </location>
</feature>
<dbReference type="EMBL" id="JBEPLV010000003">
    <property type="protein sequence ID" value="MET3546503.1"/>
    <property type="molecule type" value="Genomic_DNA"/>
</dbReference>
<evidence type="ECO:0000256" key="1">
    <source>
        <dbReference type="SAM" id="Phobius"/>
    </source>
</evidence>
<dbReference type="RefSeq" id="WP_354497947.1">
    <property type="nucleotide sequence ID" value="NZ_JBEPLV010000003.1"/>
</dbReference>
<feature type="transmembrane region" description="Helical" evidence="1">
    <location>
        <begin position="60"/>
        <end position="78"/>
    </location>
</feature>
<sequence length="156" mass="17588">MKDQTDPSPQETEVFPDWLARIMPLVSLFLGTAALWYTWFRGHEMLNIADVPWYEWIRPAFTLLIGLLCLISALLFLLGRKSAWHWLKGGLSLVPLMLMSNLVIAASRAVFGLFQGKALPLLEHLFTNPKNLMIPVIVIALGLLGSLSKMDNKNKE</sequence>
<reference evidence="2 3" key="1">
    <citation type="submission" date="2024-06" db="EMBL/GenBank/DDBJ databases">
        <title>Genomic Encyclopedia of Type Strains, Phase IV (KMG-IV): sequencing the most valuable type-strain genomes for metagenomic binning, comparative biology and taxonomic classification.</title>
        <authorList>
            <person name="Goeker M."/>
        </authorList>
    </citation>
    <scope>NUCLEOTIDE SEQUENCE [LARGE SCALE GENOMIC DNA]</scope>
    <source>
        <strain evidence="2 3">DSM 17253</strain>
    </source>
</reference>
<name>A0ABV2F429_9BACL</name>
<comment type="caution">
    <text evidence="2">The sequence shown here is derived from an EMBL/GenBank/DDBJ whole genome shotgun (WGS) entry which is preliminary data.</text>
</comment>
<organism evidence="2 3">
    <name type="scientific">Paenibacillus favisporus</name>
    <dbReference type="NCBI Taxonomy" id="221028"/>
    <lineage>
        <taxon>Bacteria</taxon>
        <taxon>Bacillati</taxon>
        <taxon>Bacillota</taxon>
        <taxon>Bacilli</taxon>
        <taxon>Bacillales</taxon>
        <taxon>Paenibacillaceae</taxon>
        <taxon>Paenibacillus</taxon>
    </lineage>
</organism>
<feature type="transmembrane region" description="Helical" evidence="1">
    <location>
        <begin position="131"/>
        <end position="148"/>
    </location>
</feature>
<keyword evidence="1" id="KW-0812">Transmembrane</keyword>